<organism evidence="2">
    <name type="scientific">viral metagenome</name>
    <dbReference type="NCBI Taxonomy" id="1070528"/>
    <lineage>
        <taxon>unclassified sequences</taxon>
        <taxon>metagenomes</taxon>
        <taxon>organismal metagenomes</taxon>
    </lineage>
</organism>
<evidence type="ECO:0000313" key="1">
    <source>
        <dbReference type="EMBL" id="QJB00546.1"/>
    </source>
</evidence>
<proteinExistence type="predicted"/>
<protein>
    <submittedName>
        <fullName evidence="2">Uncharacterized protein</fullName>
    </submittedName>
</protein>
<evidence type="ECO:0000313" key="2">
    <source>
        <dbReference type="EMBL" id="QJB04438.1"/>
    </source>
</evidence>
<gene>
    <name evidence="1" type="ORF">MM171A00411_0008</name>
    <name evidence="2" type="ORF">MM171B00292_0039</name>
</gene>
<name>A0A6M3MAY3_9ZZZZ</name>
<reference evidence="2" key="1">
    <citation type="submission" date="2020-03" db="EMBL/GenBank/DDBJ databases">
        <title>The deep terrestrial virosphere.</title>
        <authorList>
            <person name="Holmfeldt K."/>
            <person name="Nilsson E."/>
            <person name="Simone D."/>
            <person name="Lopez-Fernandez M."/>
            <person name="Wu X."/>
            <person name="de Brujin I."/>
            <person name="Lundin D."/>
            <person name="Andersson A."/>
            <person name="Bertilsson S."/>
            <person name="Dopson M."/>
        </authorList>
    </citation>
    <scope>NUCLEOTIDE SEQUENCE</scope>
    <source>
        <strain evidence="1">MM171A00411</strain>
        <strain evidence="2">MM171B00292</strain>
    </source>
</reference>
<accession>A0A6M3MAY3</accession>
<sequence>MTDEISIAVEVCDLTVQGVHIFLSEEEAEKWFKEYTGLDYGTLYDDYGACVNDEFDQTKIFILEGYKVEKIDEYLCHGCGSTYRLVHGWVPNGCKQSYDVFGDPSPFVTNCPYCGKRGTTFAGTMVSIRVKE</sequence>
<dbReference type="EMBL" id="MT143696">
    <property type="protein sequence ID" value="QJB00546.1"/>
    <property type="molecule type" value="Genomic_DNA"/>
</dbReference>
<dbReference type="EMBL" id="MT143882">
    <property type="protein sequence ID" value="QJB04438.1"/>
    <property type="molecule type" value="Genomic_DNA"/>
</dbReference>
<dbReference type="AlphaFoldDB" id="A0A6M3MAY3"/>